<dbReference type="EMBL" id="KM972274">
    <property type="protein sequence ID" value="AKE80285.1"/>
    <property type="molecule type" value="Genomic_DNA"/>
</dbReference>
<dbReference type="AlphaFoldDB" id="A0A0F6UWJ8"/>
<sequence length="276" mass="32678">MGGWKYYQNAMLPECKPHEEVDISVFDDKKLWQKQWKKVLFAKYTSDWDCEEETGWYWCIKDDPFDMSDVKAKYRYEIRKGIENFDVKVINPSEYTDQLYDVTVDALRQYPKAYQNIPNKETFLKQIPTWKVPTFAAIDKMGGGIVGYINMVEREEVFYFSSLRVKKECEKHFVNHALVYGMLQYYNNKLANGCYIVDGERNINHVTSFQDFLCKKFNFRKANCRLNIIYRPGLKLFVNILYNFKGILQKADNLSVVHKINGVLKMEEICRKNSIS</sequence>
<dbReference type="EMBL" id="KM972234">
    <property type="protein sequence ID" value="AKE79389.1"/>
    <property type="molecule type" value="Genomic_DNA"/>
</dbReference>
<dbReference type="RefSeq" id="WP_105096522.1">
    <property type="nucleotide sequence ID" value="NZ_JBQHHZ010000004.1"/>
</dbReference>
<reference evidence="1" key="1">
    <citation type="journal article" date="2015" name="Appl. Environ. Microbiol.">
        <title>Eight Novel Capsular Polysaccharide Synthesis Gene Loci Identified in Nontypeable Streptococcus suis Isolates.</title>
        <authorList>
            <person name="Zheng H."/>
            <person name="Ji S."/>
            <person name="Liu Z."/>
            <person name="Lan R."/>
            <person name="Huang Y."/>
            <person name="Bai X."/>
            <person name="Gottschalk M."/>
            <person name="Xu J."/>
        </authorList>
    </citation>
    <scope>NUCLEOTIDE SEQUENCE</scope>
    <source>
        <strain evidence="1">YS121_seq</strain>
        <strain evidence="2">YS140_seq</strain>
        <strain evidence="3">YS57_seq</strain>
    </source>
</reference>
<evidence type="ECO:0000313" key="3">
    <source>
        <dbReference type="EMBL" id="AKE80285.1"/>
    </source>
</evidence>
<proteinExistence type="predicted"/>
<name>A0A0F6UWJ8_STRSU</name>
<evidence type="ECO:0000313" key="1">
    <source>
        <dbReference type="EMBL" id="AKE79389.1"/>
    </source>
</evidence>
<evidence type="ECO:0000313" key="2">
    <source>
        <dbReference type="EMBL" id="AKE79586.1"/>
    </source>
</evidence>
<protein>
    <submittedName>
        <fullName evidence="1">Uncharacterized protein</fullName>
    </submittedName>
</protein>
<accession>A0A0F6UWJ8</accession>
<gene>
    <name evidence="1" type="primary">cpsN</name>
    <name evidence="1" type="ORF">YS121.seq-orf00014</name>
    <name evidence="2" type="ORF">YS140.seq-orf00014</name>
    <name evidence="3" type="ORF">YS57.seq-orf00014</name>
</gene>
<organism evidence="1">
    <name type="scientific">Streptococcus suis</name>
    <dbReference type="NCBI Taxonomy" id="1307"/>
    <lineage>
        <taxon>Bacteria</taxon>
        <taxon>Bacillati</taxon>
        <taxon>Bacillota</taxon>
        <taxon>Bacilli</taxon>
        <taxon>Lactobacillales</taxon>
        <taxon>Streptococcaceae</taxon>
        <taxon>Streptococcus</taxon>
    </lineage>
</organism>
<dbReference type="EMBL" id="KM972242">
    <property type="protein sequence ID" value="AKE79586.1"/>
    <property type="molecule type" value="Genomic_DNA"/>
</dbReference>